<organism evidence="2">
    <name type="scientific">Cuerna arida</name>
    <dbReference type="NCBI Taxonomy" id="1464854"/>
    <lineage>
        <taxon>Eukaryota</taxon>
        <taxon>Metazoa</taxon>
        <taxon>Ecdysozoa</taxon>
        <taxon>Arthropoda</taxon>
        <taxon>Hexapoda</taxon>
        <taxon>Insecta</taxon>
        <taxon>Pterygota</taxon>
        <taxon>Neoptera</taxon>
        <taxon>Paraneoptera</taxon>
        <taxon>Hemiptera</taxon>
        <taxon>Auchenorrhyncha</taxon>
        <taxon>Membracoidea</taxon>
        <taxon>Cicadellidae</taxon>
        <taxon>Cicadellinae</taxon>
        <taxon>Proconiini</taxon>
        <taxon>Cuerna</taxon>
    </lineage>
</organism>
<feature type="compositionally biased region" description="Basic residues" evidence="1">
    <location>
        <begin position="1"/>
        <end position="17"/>
    </location>
</feature>
<feature type="region of interest" description="Disordered" evidence="1">
    <location>
        <begin position="188"/>
        <end position="221"/>
    </location>
</feature>
<dbReference type="AlphaFoldDB" id="A0A1B6H394"/>
<feature type="compositionally biased region" description="Basic and acidic residues" evidence="1">
    <location>
        <begin position="52"/>
        <end position="71"/>
    </location>
</feature>
<reference evidence="2" key="1">
    <citation type="submission" date="2015-11" db="EMBL/GenBank/DDBJ databases">
        <title>De novo transcriptome assembly of four potential Pierce s Disease insect vectors from Arizona vineyards.</title>
        <authorList>
            <person name="Tassone E.E."/>
        </authorList>
    </citation>
    <scope>NUCLEOTIDE SEQUENCE</scope>
</reference>
<name>A0A1B6H394_9HEMI</name>
<feature type="compositionally biased region" description="Polar residues" evidence="1">
    <location>
        <begin position="292"/>
        <end position="301"/>
    </location>
</feature>
<evidence type="ECO:0000313" key="2">
    <source>
        <dbReference type="EMBL" id="JAS69155.1"/>
    </source>
</evidence>
<sequence>MFRKKPVRPLYQKKSKALKQIEREDKNVYTANPTKQKGRRRPKLKQSVPSVRQKDNLQKGREHSGYRDPYYDDFRAYSDDGNWSQYNQRPTAYYEDMTEEEIYGYRHPGRRTTYISDSASDDLYSEEQWERDSEMDQMMQRRDVYQDRSRWRRGIDGDNEMGRIIQRRDLYDDRSRWRRGVDVPSEHDLEYDYHSQRPRLREEPRNERSGGRRPVNRSPYRGDYNVYVAHDLIGHRPFKYKDDELTKDENLEQYEESDFESLEDEDEIEEEVGDDTDSAKQQQYTVYAAQMEQNPSEPFKQQKSHEEILSTTNFNRNVPVVAF</sequence>
<feature type="compositionally biased region" description="Basic and acidic residues" evidence="1">
    <location>
        <begin position="188"/>
        <end position="210"/>
    </location>
</feature>
<protein>
    <submittedName>
        <fullName evidence="2">Uncharacterized protein</fullName>
    </submittedName>
</protein>
<dbReference type="EMBL" id="GECZ01000614">
    <property type="protein sequence ID" value="JAS69155.1"/>
    <property type="molecule type" value="Transcribed_RNA"/>
</dbReference>
<gene>
    <name evidence="2" type="ORF">g.37285</name>
</gene>
<feature type="region of interest" description="Disordered" evidence="1">
    <location>
        <begin position="1"/>
        <end position="71"/>
    </location>
</feature>
<proteinExistence type="predicted"/>
<feature type="compositionally biased region" description="Acidic residues" evidence="1">
    <location>
        <begin position="255"/>
        <end position="276"/>
    </location>
</feature>
<feature type="non-terminal residue" evidence="2">
    <location>
        <position position="323"/>
    </location>
</feature>
<feature type="region of interest" description="Disordered" evidence="1">
    <location>
        <begin position="255"/>
        <end position="280"/>
    </location>
</feature>
<evidence type="ECO:0000256" key="1">
    <source>
        <dbReference type="SAM" id="MobiDB-lite"/>
    </source>
</evidence>
<accession>A0A1B6H394</accession>
<feature type="region of interest" description="Disordered" evidence="1">
    <location>
        <begin position="292"/>
        <end position="311"/>
    </location>
</feature>